<keyword evidence="2" id="KW-1185">Reference proteome</keyword>
<gene>
    <name evidence="1" type="ORF">ACFPZ3_20285</name>
</gene>
<reference evidence="2" key="1">
    <citation type="journal article" date="2019" name="Int. J. Syst. Evol. Microbiol.">
        <title>The Global Catalogue of Microorganisms (GCM) 10K type strain sequencing project: providing services to taxonomists for standard genome sequencing and annotation.</title>
        <authorList>
            <consortium name="The Broad Institute Genomics Platform"/>
            <consortium name="The Broad Institute Genome Sequencing Center for Infectious Disease"/>
            <person name="Wu L."/>
            <person name="Ma J."/>
        </authorList>
    </citation>
    <scope>NUCLEOTIDE SEQUENCE [LARGE SCALE GENOMIC DNA]</scope>
    <source>
        <strain evidence="2">CCUG 53903</strain>
    </source>
</reference>
<dbReference type="RefSeq" id="WP_379515713.1">
    <property type="nucleotide sequence ID" value="NZ_JBHSPA010000023.1"/>
</dbReference>
<organism evidence="1 2">
    <name type="scientific">Nonomuraea insulae</name>
    <dbReference type="NCBI Taxonomy" id="1616787"/>
    <lineage>
        <taxon>Bacteria</taxon>
        <taxon>Bacillati</taxon>
        <taxon>Actinomycetota</taxon>
        <taxon>Actinomycetes</taxon>
        <taxon>Streptosporangiales</taxon>
        <taxon>Streptosporangiaceae</taxon>
        <taxon>Nonomuraea</taxon>
    </lineage>
</organism>
<accession>A0ABW1CLK6</accession>
<evidence type="ECO:0000313" key="2">
    <source>
        <dbReference type="Proteomes" id="UP001596058"/>
    </source>
</evidence>
<evidence type="ECO:0008006" key="3">
    <source>
        <dbReference type="Google" id="ProtNLM"/>
    </source>
</evidence>
<comment type="caution">
    <text evidence="1">The sequence shown here is derived from an EMBL/GenBank/DDBJ whole genome shotgun (WGS) entry which is preliminary data.</text>
</comment>
<name>A0ABW1CLK6_9ACTN</name>
<dbReference type="EMBL" id="JBHSPA010000023">
    <property type="protein sequence ID" value="MFC5826212.1"/>
    <property type="molecule type" value="Genomic_DNA"/>
</dbReference>
<sequence>MTLRLFYMFFCRIVGWLTLLARSEASRNMEILVLRHEVAVLRRQVSRPRLSWVDRAVLSALTRGLPAVPRAHRLVTPGTLLRWHRRLVARHWTYPHRRMGRPATDSAVVALIQRL</sequence>
<dbReference type="Proteomes" id="UP001596058">
    <property type="component" value="Unassembled WGS sequence"/>
</dbReference>
<proteinExistence type="predicted"/>
<evidence type="ECO:0000313" key="1">
    <source>
        <dbReference type="EMBL" id="MFC5826212.1"/>
    </source>
</evidence>
<protein>
    <recommendedName>
        <fullName evidence="3">Integrase</fullName>
    </recommendedName>
</protein>